<name>A0A9W4WW92_9GLOM</name>
<dbReference type="AlphaFoldDB" id="A0A9W4WW92"/>
<gene>
    <name evidence="2" type="ORF">FWILDA_LOCUS3517</name>
</gene>
<proteinExistence type="predicted"/>
<organism evidence="2 3">
    <name type="scientific">Funneliformis geosporum</name>
    <dbReference type="NCBI Taxonomy" id="1117311"/>
    <lineage>
        <taxon>Eukaryota</taxon>
        <taxon>Fungi</taxon>
        <taxon>Fungi incertae sedis</taxon>
        <taxon>Mucoromycota</taxon>
        <taxon>Glomeromycotina</taxon>
        <taxon>Glomeromycetes</taxon>
        <taxon>Glomerales</taxon>
        <taxon>Glomeraceae</taxon>
        <taxon>Funneliformis</taxon>
    </lineage>
</organism>
<dbReference type="EMBL" id="CAMKVN010000471">
    <property type="protein sequence ID" value="CAI2168308.1"/>
    <property type="molecule type" value="Genomic_DNA"/>
</dbReference>
<evidence type="ECO:0000256" key="1">
    <source>
        <dbReference type="SAM" id="Coils"/>
    </source>
</evidence>
<evidence type="ECO:0000313" key="3">
    <source>
        <dbReference type="Proteomes" id="UP001153678"/>
    </source>
</evidence>
<sequence length="221" mass="26356">MDKIEVQLQLKIAEEKYEKAELALKEFEEGEDDGKWLKDLRRKMRSEKLSENEMQERARLEIKEKELTMKLNNWEEYELYLRKELAYFNKERESAIITGKRMAEDEEVRKKVVLLDNKILMLENNIKKMKFTITTAGDVGKLIINIAEINQQFLYDFLNSNSKIRFDDLIIPNEFHQPCERKTEVQKRIHRPRTTLKIQLLRLMLQFSTAAIPCGHTLLHV</sequence>
<accession>A0A9W4WW92</accession>
<feature type="coiled-coil region" evidence="1">
    <location>
        <begin position="3"/>
        <end position="57"/>
    </location>
</feature>
<evidence type="ECO:0000313" key="2">
    <source>
        <dbReference type="EMBL" id="CAI2168308.1"/>
    </source>
</evidence>
<comment type="caution">
    <text evidence="2">The sequence shown here is derived from an EMBL/GenBank/DDBJ whole genome shotgun (WGS) entry which is preliminary data.</text>
</comment>
<dbReference type="Proteomes" id="UP001153678">
    <property type="component" value="Unassembled WGS sequence"/>
</dbReference>
<keyword evidence="1" id="KW-0175">Coiled coil</keyword>
<protein>
    <submittedName>
        <fullName evidence="2">3291_t:CDS:1</fullName>
    </submittedName>
</protein>
<reference evidence="2" key="1">
    <citation type="submission" date="2022-08" db="EMBL/GenBank/DDBJ databases">
        <authorList>
            <person name="Kallberg Y."/>
            <person name="Tangrot J."/>
            <person name="Rosling A."/>
        </authorList>
    </citation>
    <scope>NUCLEOTIDE SEQUENCE</scope>
    <source>
        <strain evidence="2">Wild A</strain>
    </source>
</reference>
<keyword evidence="3" id="KW-1185">Reference proteome</keyword>